<keyword evidence="3" id="KW-0808">Transferase</keyword>
<protein>
    <submittedName>
        <fullName evidence="3">Acyltransferase family protein</fullName>
    </submittedName>
</protein>
<feature type="transmembrane region" description="Helical" evidence="1">
    <location>
        <begin position="93"/>
        <end position="117"/>
    </location>
</feature>
<reference evidence="3 4" key="1">
    <citation type="submission" date="2020-05" db="EMBL/GenBank/DDBJ databases">
        <title>Parvularcula mediterraneae sp. nov., isolated from polypropylene straw from shallow seawater of the seashore of Laganas in Zakynthos island, Greece.</title>
        <authorList>
            <person name="Szabo I."/>
            <person name="Al-Omari J."/>
            <person name="Rado J."/>
            <person name="Szerdahelyi G.S."/>
        </authorList>
    </citation>
    <scope>NUCLEOTIDE SEQUENCE [LARGE SCALE GENOMIC DNA]</scope>
    <source>
        <strain evidence="3 4">ZS-1/3</strain>
    </source>
</reference>
<evidence type="ECO:0000313" key="4">
    <source>
        <dbReference type="Proteomes" id="UP000536835"/>
    </source>
</evidence>
<keyword evidence="1" id="KW-0472">Membrane</keyword>
<keyword evidence="3" id="KW-0012">Acyltransferase</keyword>
<organism evidence="3 4">
    <name type="scientific">Parvularcula mediterranea</name>
    <dbReference type="NCBI Taxonomy" id="2732508"/>
    <lineage>
        <taxon>Bacteria</taxon>
        <taxon>Pseudomonadati</taxon>
        <taxon>Pseudomonadota</taxon>
        <taxon>Alphaproteobacteria</taxon>
        <taxon>Parvularculales</taxon>
        <taxon>Parvularculaceae</taxon>
        <taxon>Parvularcula</taxon>
    </lineage>
</organism>
<evidence type="ECO:0000256" key="1">
    <source>
        <dbReference type="SAM" id="Phobius"/>
    </source>
</evidence>
<feature type="domain" description="Acyltransferase 3" evidence="2">
    <location>
        <begin position="9"/>
        <end position="368"/>
    </location>
</feature>
<feature type="transmembrane region" description="Helical" evidence="1">
    <location>
        <begin position="326"/>
        <end position="344"/>
    </location>
</feature>
<dbReference type="PANTHER" id="PTHR36927:SF1">
    <property type="entry name" value="MDO-LIKE PROTEIN"/>
    <property type="match status" value="1"/>
</dbReference>
<feature type="transmembrane region" description="Helical" evidence="1">
    <location>
        <begin position="137"/>
        <end position="158"/>
    </location>
</feature>
<dbReference type="AlphaFoldDB" id="A0A7Y3W493"/>
<evidence type="ECO:0000259" key="2">
    <source>
        <dbReference type="Pfam" id="PF01757"/>
    </source>
</evidence>
<sequence length="392" mass="43644">MTTEFEGRIHALDSVRAGALLLGLAFHAGLSFYPGEQVWIVMDDARSAEIMWGGFTMHIFRMATFFIMAGYFGRMAFHRKGAGTFIASRAKRIGLPLVIFWPVMMVLFTVVMVWGLTKQWNITPEQLPEPPPMTLETFPLTHLWFLYVLLGFYAVMLVSRLPVALIDRSGGIRGAVDGALRFGLSSQILPILMAFAVAGSLLSHGGWTEWSGVPTPDTGVVPNRAALVTYGMAFTLGWLLQRQGEVLGIMRRLWPLSLVSAIGATAICLYLLGFESGTAPALEGRMRMIFAASYGLALWYWSFGLIGMALSLFNGESRVMRYLADASYWLYIMHLPLVMALQVWVMRWDWPALAKYGFILAVTLAVLLASYQLLVRHSFIGNLLNGPRRARS</sequence>
<evidence type="ECO:0000313" key="3">
    <source>
        <dbReference type="EMBL" id="NNU15022.1"/>
    </source>
</evidence>
<feature type="transmembrane region" description="Helical" evidence="1">
    <location>
        <begin position="179"/>
        <end position="201"/>
    </location>
</feature>
<keyword evidence="1" id="KW-0812">Transmembrane</keyword>
<gene>
    <name evidence="3" type="ORF">HK107_01620</name>
</gene>
<dbReference type="EMBL" id="JABFCX010000002">
    <property type="protein sequence ID" value="NNU15022.1"/>
    <property type="molecule type" value="Genomic_DNA"/>
</dbReference>
<dbReference type="Proteomes" id="UP000536835">
    <property type="component" value="Unassembled WGS sequence"/>
</dbReference>
<feature type="transmembrane region" description="Helical" evidence="1">
    <location>
        <begin position="50"/>
        <end position="72"/>
    </location>
</feature>
<accession>A0A7Y3W493</accession>
<dbReference type="PANTHER" id="PTHR36927">
    <property type="entry name" value="BLR4337 PROTEIN"/>
    <property type="match status" value="1"/>
</dbReference>
<dbReference type="GO" id="GO:0016747">
    <property type="term" value="F:acyltransferase activity, transferring groups other than amino-acyl groups"/>
    <property type="evidence" value="ECO:0007669"/>
    <property type="project" value="InterPro"/>
</dbReference>
<name>A0A7Y3W493_9PROT</name>
<feature type="transmembrane region" description="Helical" evidence="1">
    <location>
        <begin position="12"/>
        <end position="30"/>
    </location>
</feature>
<dbReference type="Pfam" id="PF01757">
    <property type="entry name" value="Acyl_transf_3"/>
    <property type="match status" value="1"/>
</dbReference>
<feature type="transmembrane region" description="Helical" evidence="1">
    <location>
        <begin position="292"/>
        <end position="314"/>
    </location>
</feature>
<feature type="transmembrane region" description="Helical" evidence="1">
    <location>
        <begin position="356"/>
        <end position="375"/>
    </location>
</feature>
<keyword evidence="1" id="KW-1133">Transmembrane helix</keyword>
<dbReference type="InterPro" id="IPR050623">
    <property type="entry name" value="Glucan_succinyl_AcylTrfase"/>
</dbReference>
<dbReference type="RefSeq" id="WP_173196157.1">
    <property type="nucleotide sequence ID" value="NZ_JABFCX010000002.1"/>
</dbReference>
<keyword evidence="4" id="KW-1185">Reference proteome</keyword>
<feature type="transmembrane region" description="Helical" evidence="1">
    <location>
        <begin position="221"/>
        <end position="241"/>
    </location>
</feature>
<feature type="transmembrane region" description="Helical" evidence="1">
    <location>
        <begin position="253"/>
        <end position="272"/>
    </location>
</feature>
<comment type="caution">
    <text evidence="3">The sequence shown here is derived from an EMBL/GenBank/DDBJ whole genome shotgun (WGS) entry which is preliminary data.</text>
</comment>
<proteinExistence type="predicted"/>
<dbReference type="InterPro" id="IPR002656">
    <property type="entry name" value="Acyl_transf_3_dom"/>
</dbReference>